<protein>
    <submittedName>
        <fullName evidence="2">ATPase copper transporting alpha</fullName>
    </submittedName>
</protein>
<dbReference type="PANTHER" id="PTHR46254">
    <property type="entry name" value="PROTEIN GVQW1-RELATED"/>
    <property type="match status" value="1"/>
</dbReference>
<dbReference type="EMBL" id="AL772330">
    <property type="status" value="NOT_ANNOTATED_CDS"/>
    <property type="molecule type" value="Genomic_DNA"/>
</dbReference>
<dbReference type="Pfam" id="PF00403">
    <property type="entry name" value="HMA"/>
    <property type="match status" value="1"/>
</dbReference>
<reference evidence="2" key="2">
    <citation type="journal article" date="2004" name="Nature">
        <title>Finishing the euchromatic sequence of the human genome.</title>
        <authorList>
            <consortium name="International Human Genome Sequencing Consortium"/>
        </authorList>
    </citation>
    <scope>NUCLEOTIDE SEQUENCE [LARGE SCALE GENOMIC DNA]</scope>
</reference>
<dbReference type="Ensembl" id="ENST00000688165.1">
    <property type="protein sequence ID" value="ENSP00000509828.1"/>
    <property type="gene ID" value="ENSG00000165240.22"/>
</dbReference>
<dbReference type="SUPFAM" id="SSF55008">
    <property type="entry name" value="HMA, heavy metal-associated domain"/>
    <property type="match status" value="1"/>
</dbReference>
<dbReference type="Ensembl" id="ENST00000689731.1">
    <property type="protein sequence ID" value="ENSP00000510791.1"/>
    <property type="gene ID" value="ENSG00000165240.22"/>
</dbReference>
<dbReference type="InterPro" id="IPR006121">
    <property type="entry name" value="HMA_dom"/>
</dbReference>
<dbReference type="AlphaFoldDB" id="A0A8I5KQ07"/>
<dbReference type="HGNC" id="HGNC:869">
    <property type="gene designation" value="ATP7A"/>
</dbReference>
<dbReference type="Proteomes" id="UP000005640">
    <property type="component" value="Chromosome X"/>
</dbReference>
<dbReference type="Ensembl" id="ENST00000686896.1">
    <property type="protein sequence ID" value="ENSP00000509538.1"/>
    <property type="gene ID" value="ENSG00000165240.22"/>
</dbReference>
<dbReference type="SMR" id="A0A8I5KQ07"/>
<sequence length="70" mass="7551">MDPSMGVNSVTISVEGMTCNSCVWTIEQQIGKVNGVHHIKMESHSVAQAGVQWCHLSSLQPLAPGFKQLS</sequence>
<dbReference type="GeneTree" id="ENSGT00940000159568"/>
<name>A0A8I5KQ07_HUMAN</name>
<reference evidence="2" key="1">
    <citation type="journal article" date="2001" name="Nature">
        <title>Initial sequencing and analysis of the human genome.</title>
        <authorList>
            <consortium name="International Human Genome Sequencing Consortium"/>
            <person name="Lander E.S."/>
            <person name="Linton L.M."/>
            <person name="Birren B."/>
            <person name="Nusbaum C."/>
            <person name="Zody M.C."/>
            <person name="Baldwin J."/>
            <person name="Devon K."/>
            <person name="Dewar K."/>
            <person name="Doyle M."/>
            <person name="FitzHugh W."/>
            <person name="Funke R."/>
            <person name="Gage D."/>
            <person name="Harris K."/>
            <person name="Heaford A."/>
            <person name="Howland J."/>
            <person name="Kann L."/>
            <person name="Lehoczky J."/>
            <person name="LeVine R."/>
            <person name="McEwan P."/>
            <person name="McKernan K."/>
            <person name="Meldrim J."/>
            <person name="Mesirov J.P."/>
            <person name="Miranda C."/>
            <person name="Morris W."/>
            <person name="Naylor J."/>
            <person name="Raymond C."/>
            <person name="Rosetti M."/>
            <person name="Santos R."/>
            <person name="Sheridan A."/>
            <person name="Sougnez C."/>
            <person name="Stange-Thomann N."/>
            <person name="Stojanovic N."/>
            <person name="Subramanian A."/>
            <person name="Wyman D."/>
            <person name="Rogers J."/>
            <person name="Sulston J."/>
            <person name="Ainscough R."/>
            <person name="Beck S."/>
            <person name="Bentley D."/>
            <person name="Burton J."/>
            <person name="Clee C."/>
            <person name="Carter N."/>
            <person name="Coulson A."/>
            <person name="Deadman R."/>
            <person name="Deloukas P."/>
            <person name="Dunham A."/>
            <person name="Dunham I."/>
            <person name="Durbin R."/>
            <person name="French L."/>
            <person name="Grafham D."/>
            <person name="Gregory S."/>
            <person name="Hubbard T."/>
            <person name="Humphray S."/>
            <person name="Hunt A."/>
            <person name="Jones M."/>
            <person name="Lloyd C."/>
            <person name="McMurray A."/>
            <person name="Matthews L."/>
            <person name="Mercer S."/>
            <person name="Milne S."/>
            <person name="Mullikin J.C."/>
            <person name="Mungall A."/>
            <person name="Plumb R."/>
            <person name="Ross M."/>
            <person name="Shownkeen R."/>
            <person name="Sims S."/>
            <person name="Waterston R.H."/>
            <person name="Wilson R.K."/>
            <person name="Hillier L.W."/>
            <person name="McPherson J.D."/>
            <person name="Marra M.A."/>
            <person name="Mardis E.R."/>
            <person name="Fulton L.A."/>
            <person name="Chinwalla A.T."/>
            <person name="Pepin K.H."/>
            <person name="Gish W.R."/>
            <person name="Chissoe S.L."/>
            <person name="Wendl M.C."/>
            <person name="Delehaunty K.D."/>
            <person name="Miner T.L."/>
            <person name="Delehaunty A."/>
            <person name="Kramer J.B."/>
            <person name="Cook L.L."/>
            <person name="Fulton R.S."/>
            <person name="Johnson D.L."/>
            <person name="Minx P.J."/>
            <person name="Clifton S.W."/>
            <person name="Hawkins T."/>
            <person name="Branscomb E."/>
            <person name="Predki P."/>
            <person name="Richardson P."/>
            <person name="Wenning S."/>
            <person name="Slezak T."/>
            <person name="Doggett N."/>
            <person name="Cheng J.F."/>
            <person name="Olsen A."/>
            <person name="Lucas S."/>
            <person name="Elkin C."/>
            <person name="Uberbacher E."/>
            <person name="Frazier M."/>
            <person name="Gibbs R.A."/>
            <person name="Muzny D.M."/>
            <person name="Scherer S.E."/>
            <person name="Bouck J.B."/>
            <person name="Sodergren E.J."/>
            <person name="Worley K.C."/>
            <person name="Rives C.M."/>
            <person name="Gorrell J.H."/>
            <person name="Metzker M.L."/>
            <person name="Naylor S.L."/>
            <person name="Kucherlapati R.S."/>
            <person name="Nelson D.L."/>
            <person name="Weinstock G.M."/>
            <person name="Sakaki Y."/>
            <person name="Fujiyama A."/>
            <person name="Hattori M."/>
            <person name="Yada T."/>
            <person name="Toyoda A."/>
            <person name="Itoh T."/>
            <person name="Kawagoe C."/>
            <person name="Watanabe H."/>
            <person name="Totoki Y."/>
            <person name="Taylor T."/>
            <person name="Weissenbach J."/>
            <person name="Heilig R."/>
            <person name="Saurin W."/>
            <person name="Artiguenave F."/>
            <person name="Brottier P."/>
            <person name="Bruls T."/>
            <person name="Pelletier E."/>
            <person name="Robert C."/>
            <person name="Wincker P."/>
            <person name="Smith D.R."/>
            <person name="Doucette-Stamm L."/>
            <person name="Rubenfield M."/>
            <person name="Weinstock K."/>
            <person name="Lee H.M."/>
            <person name="Dubois J."/>
            <person name="Rosenthal A."/>
            <person name="Platzer M."/>
            <person name="Nyakatura G."/>
            <person name="Taudien S."/>
            <person name="Rump A."/>
            <person name="Yang H."/>
            <person name="Yu J."/>
            <person name="Wang J."/>
            <person name="Huang G."/>
            <person name="Gu J."/>
            <person name="Hood L."/>
            <person name="Rowen L."/>
            <person name="Madan A."/>
            <person name="Qin S."/>
            <person name="Davis R.W."/>
            <person name="Federspiel N.A."/>
            <person name="Abola A.P."/>
            <person name="Proctor M.J."/>
            <person name="Myers R.M."/>
            <person name="Schmutz J."/>
            <person name="Dickson M."/>
            <person name="Grimwood J."/>
            <person name="Cox D.R."/>
            <person name="Olson M.V."/>
            <person name="Kaul R."/>
            <person name="Raymond C."/>
            <person name="Shimizu N."/>
            <person name="Kawasaki K."/>
            <person name="Minoshima S."/>
            <person name="Evans G.A."/>
            <person name="Athanasiou M."/>
            <person name="Schultz R."/>
            <person name="Roe B.A."/>
            <person name="Chen F."/>
            <person name="Pan H."/>
            <person name="Ramser J."/>
            <person name="Lehrach H."/>
            <person name="Reinhardt R."/>
            <person name="McCombie W.R."/>
            <person name="de la Bastide M."/>
            <person name="Dedhia N."/>
            <person name="Blocker H."/>
            <person name="Hornischer K."/>
            <person name="Nordsiek G."/>
            <person name="Agarwala R."/>
            <person name="Aravind L."/>
            <person name="Bailey J.A."/>
            <person name="Bateman A."/>
            <person name="Batzoglou S."/>
            <person name="Birney E."/>
            <person name="Bork P."/>
            <person name="Brown D.G."/>
            <person name="Burge C.B."/>
            <person name="Cerutti L."/>
            <person name="Chen H.C."/>
            <person name="Church D."/>
            <person name="Clamp M."/>
            <person name="Copley R.R."/>
            <person name="Doerks T."/>
            <person name="Eddy S.R."/>
            <person name="Eichler E.E."/>
            <person name="Furey T.S."/>
            <person name="Galagan J."/>
            <person name="Gilbert J.G."/>
            <person name="Harmon C."/>
            <person name="Hayashizaki Y."/>
            <person name="Haussler D."/>
            <person name="Hermjakob H."/>
            <person name="Hokamp K."/>
            <person name="Jang W."/>
            <person name="Johnson L.S."/>
            <person name="Jones T.A."/>
            <person name="Kasif S."/>
            <person name="Kaspryzk A."/>
            <person name="Kennedy S."/>
            <person name="Kent W.J."/>
            <person name="Kitts P."/>
            <person name="Koonin E.V."/>
            <person name="Korf I."/>
            <person name="Kulp D."/>
            <person name="Lancet D."/>
            <person name="Lowe T.M."/>
            <person name="McLysaght A."/>
            <person name="Mikkelsen T."/>
            <person name="Moran J.V."/>
            <person name="Mulder N."/>
            <person name="Pollara V.J."/>
            <person name="Ponting C.P."/>
            <person name="Schuler G."/>
            <person name="Schultz J."/>
            <person name="Slater G."/>
            <person name="Smit A.F."/>
            <person name="Stupka E."/>
            <person name="Szustakowski J."/>
            <person name="Thierry-Mieg D."/>
            <person name="Thierry-Mieg J."/>
            <person name="Wagner L."/>
            <person name="Wallis J."/>
            <person name="Wheeler R."/>
            <person name="Williams A."/>
            <person name="Wolf Y.I."/>
            <person name="Wolfe K.H."/>
            <person name="Yang S.P."/>
            <person name="Yeh R.F."/>
            <person name="Collins F."/>
            <person name="Guyer M.S."/>
            <person name="Peterson J."/>
            <person name="Felsenfeld A."/>
            <person name="Wetterstrand K.A."/>
            <person name="Patrinos A."/>
            <person name="Morgan M.J."/>
            <person name="de Jong P."/>
            <person name="Catanese J.J."/>
            <person name="Osoegawa K."/>
            <person name="Shizuya H."/>
            <person name="Choi S."/>
            <person name="Chen Y.J."/>
        </authorList>
    </citation>
    <scope>NUCLEOTIDE SEQUENCE [LARGE SCALE GENOMIC DNA]</scope>
</reference>
<dbReference type="Ensembl" id="ENST00000693387.1">
    <property type="protein sequence ID" value="ENSP00000508732.1"/>
    <property type="gene ID" value="ENSG00000165240.22"/>
</dbReference>
<feature type="domain" description="HMA" evidence="1">
    <location>
        <begin position="11"/>
        <end position="41"/>
    </location>
</feature>
<reference evidence="2 3" key="3">
    <citation type="journal article" date="2005" name="Nature">
        <title>The DNA sequence of the human X chromosome.</title>
        <authorList>
            <person name="Ross M.T."/>
            <person name="Grafham D.V."/>
            <person name="Coffey A.J."/>
            <person name="Scherer S."/>
            <person name="McLay K."/>
            <person name="Muzny D."/>
            <person name="Platzer M."/>
            <person name="Howell G.R."/>
            <person name="Burrows C."/>
            <person name="Bird C.P."/>
            <person name="Frankish A."/>
            <person name="Lovell F.L."/>
            <person name="Howe K.L."/>
            <person name="Ashurst J.L."/>
            <person name="Fulton R.S."/>
            <person name="Sudbrak R."/>
            <person name="Wen G."/>
            <person name="Jones M.C."/>
            <person name="Hurles M.E."/>
            <person name="Andrews T.D."/>
            <person name="Scott C.E."/>
            <person name="Searle S."/>
            <person name="Ramser J."/>
            <person name="Whittaker A."/>
            <person name="Deadman R."/>
            <person name="Carter N.P."/>
            <person name="Hunt S.E."/>
            <person name="Chen R."/>
            <person name="Cree A."/>
            <person name="Gunaratne P."/>
            <person name="Havlak P."/>
            <person name="Hodgson A."/>
            <person name="Metzker M.L."/>
            <person name="Richards S."/>
            <person name="Scott G."/>
            <person name="Steffen D."/>
            <person name="Sodergren E."/>
            <person name="Wheeler D.A."/>
            <person name="Worley K.C."/>
            <person name="Ainscough R."/>
            <person name="Ambrose K.D."/>
            <person name="Ansari-Lari M.A."/>
            <person name="Aradhya S."/>
            <person name="Ashwell R.I."/>
            <person name="Babbage A.K."/>
            <person name="Bagguley C.L."/>
            <person name="Ballabio A."/>
            <person name="Banerjee R."/>
            <person name="Barker G.E."/>
            <person name="Barlow K.F."/>
            <person name="Barrett I.P."/>
            <person name="Bates K.N."/>
            <person name="Beare D.M."/>
            <person name="Beasley H."/>
            <person name="Beasley O."/>
            <person name="Beck A."/>
            <person name="Bethel G."/>
            <person name="Blechschmidt K."/>
            <person name="Brady N."/>
            <person name="Bray-Allen S."/>
            <person name="Bridgeman A.M."/>
            <person name="Brown A.J."/>
            <person name="Brown M.J."/>
            <person name="Bonnin D."/>
            <person name="Bruford E.A."/>
            <person name="Buhay C."/>
            <person name="Burch P."/>
            <person name="Burford D."/>
            <person name="Burgess J."/>
            <person name="Burrill W."/>
            <person name="Burton J."/>
            <person name="Bye J.M."/>
            <person name="Carder C."/>
            <person name="Carrel L."/>
            <person name="Chako J."/>
            <person name="Chapman J.C."/>
            <person name="Chavez D."/>
            <person name="Chen E."/>
            <person name="Chen G."/>
            <person name="Chen Y."/>
            <person name="Chen Z."/>
            <person name="Chinault C."/>
            <person name="Ciccodicola A."/>
            <person name="Clark S.Y."/>
            <person name="Clarke G."/>
            <person name="Clee C.M."/>
            <person name="Clegg S."/>
            <person name="Clerc-Blankenburg K."/>
            <person name="Clifford K."/>
            <person name="Cobley V."/>
            <person name="Cole C.G."/>
            <person name="Conquer J.S."/>
            <person name="Corby N."/>
            <person name="Connor R.E."/>
            <person name="David R."/>
            <person name="Davies J."/>
            <person name="Davis C."/>
            <person name="Davis J."/>
            <person name="Delgado O."/>
            <person name="Deshazo D."/>
            <person name="Dhami P."/>
            <person name="Ding Y."/>
            <person name="Dinh H."/>
            <person name="Dodsworth S."/>
            <person name="Draper H."/>
            <person name="Dugan-Rocha S."/>
            <person name="Dunham A."/>
            <person name="Dunn M."/>
            <person name="Durbin K.J."/>
            <person name="Dutta I."/>
            <person name="Eades T."/>
            <person name="Ellwood M."/>
            <person name="Emery-Cohen A."/>
            <person name="Errington H."/>
            <person name="Evans K.L."/>
            <person name="Faulkner L."/>
            <person name="Francis F."/>
            <person name="Frankland J."/>
            <person name="Fraser A.E."/>
            <person name="Galgoczy P."/>
            <person name="Gilbert J."/>
            <person name="Gill R."/>
            <person name="Glockner G."/>
            <person name="Gregory S.G."/>
            <person name="Gribble S."/>
            <person name="Griffiths C."/>
            <person name="Grocock R."/>
            <person name="Gu Y."/>
            <person name="Gwilliam R."/>
            <person name="Hamilton C."/>
            <person name="Hart E.A."/>
            <person name="Hawes A."/>
            <person name="Heath P.D."/>
            <person name="Heitmann K."/>
            <person name="Hennig S."/>
            <person name="Hernandez J."/>
            <person name="Hinzmann B."/>
            <person name="Ho S."/>
            <person name="Hoffs M."/>
            <person name="Howden P.J."/>
            <person name="Huckle E.J."/>
            <person name="Hume J."/>
            <person name="Hunt P.J."/>
            <person name="Hunt A.R."/>
            <person name="Isherwood J."/>
            <person name="Jacob L."/>
            <person name="Johnson D."/>
            <person name="Jones S."/>
            <person name="de Jong P.J."/>
            <person name="Joseph S.S."/>
            <person name="Keenan S."/>
            <person name="Kelly S."/>
            <person name="Kershaw J.K."/>
            <person name="Khan Z."/>
            <person name="Kioschis P."/>
            <person name="Klages S."/>
            <person name="Knights A.J."/>
            <person name="Kosiura A."/>
            <person name="Kovar-Smith C."/>
            <person name="Laird G.K."/>
            <person name="Langford C."/>
            <person name="Lawlor S."/>
            <person name="Leversha M."/>
            <person name="Lewis L."/>
            <person name="Liu W."/>
            <person name="Lloyd C."/>
            <person name="Lloyd D.M."/>
            <person name="Loulseged H."/>
            <person name="Loveland J.E."/>
            <person name="Lovell J.D."/>
            <person name="Lozado R."/>
            <person name="Lu J."/>
            <person name="Lyne R."/>
            <person name="Ma J."/>
            <person name="Maheshwari M."/>
            <person name="Matthews L.H."/>
            <person name="McDowall J."/>
            <person name="McLaren S."/>
            <person name="McMurray A."/>
            <person name="Meidl P."/>
            <person name="Meitinger T."/>
            <person name="Milne S."/>
            <person name="Miner G."/>
            <person name="Mistry S.L."/>
            <person name="Morgan M."/>
            <person name="Morris S."/>
            <person name="Muller I."/>
            <person name="Mullikin J.C."/>
            <person name="Nguyen N."/>
            <person name="Nordsiek G."/>
            <person name="Nyakatura G."/>
            <person name="O'Dell C.N."/>
            <person name="Okwuonu G."/>
            <person name="Palmer S."/>
            <person name="Pandian R."/>
            <person name="Parker D."/>
            <person name="Parrish J."/>
            <person name="Pasternak S."/>
            <person name="Patel D."/>
            <person name="Pearce A.V."/>
            <person name="Pearson D.M."/>
            <person name="Pelan S.E."/>
            <person name="Perez L."/>
            <person name="Porter K.M."/>
            <person name="Ramsey Y."/>
            <person name="Reichwald K."/>
            <person name="Rhodes S."/>
            <person name="Ridler K.A."/>
            <person name="Schlessinger D."/>
            <person name="Schueler M.G."/>
            <person name="Sehra H.K."/>
            <person name="Shaw-Smith C."/>
            <person name="Shen H."/>
            <person name="Sheridan E.M."/>
            <person name="Shownkeen R."/>
            <person name="Skuce C.D."/>
            <person name="Smith M.L."/>
            <person name="Sotheran E.C."/>
            <person name="Steingruber H.E."/>
            <person name="Steward C.A."/>
            <person name="Storey R."/>
            <person name="Swann R.M."/>
            <person name="Swarbreck D."/>
            <person name="Tabor P.E."/>
            <person name="Taudien S."/>
            <person name="Taylor T."/>
            <person name="Teague B."/>
            <person name="Thomas K."/>
            <person name="Thorpe A."/>
            <person name="Timms K."/>
            <person name="Tracey A."/>
            <person name="Trevanion S."/>
            <person name="Tromans A.C."/>
            <person name="d'Urso M."/>
            <person name="Verduzco D."/>
            <person name="Villasana D."/>
            <person name="Waldron L."/>
            <person name="Wall M."/>
            <person name="Wang Q."/>
            <person name="Warren J."/>
            <person name="Warry G.L."/>
            <person name="Wei X."/>
            <person name="West A."/>
            <person name="Whitehead S.L."/>
            <person name="Whiteley M.N."/>
            <person name="Wilkinson J.E."/>
            <person name="Willey D.L."/>
            <person name="Williams G."/>
            <person name="Williams L."/>
            <person name="Williamson A."/>
            <person name="Williamson H."/>
            <person name="Wilming L."/>
            <person name="Woodmansey R.L."/>
            <person name="Wray P.W."/>
            <person name="Yen J."/>
            <person name="Zhang J."/>
            <person name="Zhou J."/>
            <person name="Zoghbi H."/>
            <person name="Zorilla S."/>
            <person name="Buck D."/>
            <person name="Reinhardt R."/>
            <person name="Poustka A."/>
            <person name="Rosenthal A."/>
            <person name="Lehrach H."/>
            <person name="Meindl A."/>
            <person name="Minx P.J."/>
            <person name="Hillier L.W."/>
            <person name="Willard H.F."/>
            <person name="Wilson R.K."/>
            <person name="Waterston R.H."/>
            <person name="Rice C.M."/>
            <person name="Vaudin M."/>
            <person name="Coulson A."/>
            <person name="Nelson D.L."/>
            <person name="Weinstock G."/>
            <person name="Sulston J.E."/>
            <person name="Durbin R."/>
            <person name="Hubbard T."/>
            <person name="Gibbs R.A."/>
            <person name="Beck S."/>
            <person name="Rogers J."/>
            <person name="Bentley D.R."/>
        </authorList>
    </citation>
    <scope>NUCLEOTIDE SEQUENCE [LARGE SCALE GENOMIC DNA]</scope>
</reference>
<gene>
    <name evidence="2" type="primary">ATP7A</name>
</gene>
<accession>A0A8I5KQ07</accession>
<dbReference type="InterPro" id="IPR036163">
    <property type="entry name" value="HMA_dom_sf"/>
</dbReference>
<evidence type="ECO:0000259" key="1">
    <source>
        <dbReference type="Pfam" id="PF00403"/>
    </source>
</evidence>
<keyword evidence="3" id="KW-1185">Reference proteome</keyword>
<dbReference type="OrthoDB" id="432719at2759"/>
<dbReference type="OpenTargets" id="ENSG00000165240"/>
<organism evidence="2 3">
    <name type="scientific">Homo sapiens</name>
    <name type="common">Human</name>
    <dbReference type="NCBI Taxonomy" id="9606"/>
    <lineage>
        <taxon>Eukaryota</taxon>
        <taxon>Metazoa</taxon>
        <taxon>Chordata</taxon>
        <taxon>Craniata</taxon>
        <taxon>Vertebrata</taxon>
        <taxon>Euteleostomi</taxon>
        <taxon>Mammalia</taxon>
        <taxon>Eutheria</taxon>
        <taxon>Euarchontoglires</taxon>
        <taxon>Primates</taxon>
        <taxon>Haplorrhini</taxon>
        <taxon>Catarrhini</taxon>
        <taxon>Hominidae</taxon>
        <taxon>Homo</taxon>
    </lineage>
</organism>
<proteinExistence type="predicted"/>
<dbReference type="GO" id="GO:0046872">
    <property type="term" value="F:metal ion binding"/>
    <property type="evidence" value="ECO:0007669"/>
    <property type="project" value="InterPro"/>
</dbReference>
<dbReference type="Gene3D" id="3.30.70.100">
    <property type="match status" value="1"/>
</dbReference>
<reference evidence="2" key="4">
    <citation type="submission" date="2025-05" db="UniProtKB">
        <authorList>
            <consortium name="Ensembl"/>
        </authorList>
    </citation>
    <scope>IDENTIFICATION</scope>
</reference>
<evidence type="ECO:0000313" key="2">
    <source>
        <dbReference type="Ensembl" id="ENSP00000509601.1"/>
    </source>
</evidence>
<dbReference type="EMBL" id="AL356235">
    <property type="status" value="NOT_ANNOTATED_CDS"/>
    <property type="molecule type" value="Genomic_DNA"/>
</dbReference>
<dbReference type="CDD" id="cd00371">
    <property type="entry name" value="HMA"/>
    <property type="match status" value="1"/>
</dbReference>
<dbReference type="Ensembl" id="ENST00000693167.1">
    <property type="protein sequence ID" value="ENSP00000509601.1"/>
    <property type="gene ID" value="ENSG00000165240.22"/>
</dbReference>
<evidence type="ECO:0000313" key="3">
    <source>
        <dbReference type="Proteomes" id="UP000005640"/>
    </source>
</evidence>
<dbReference type="EMBL" id="AL645821">
    <property type="status" value="NOT_ANNOTATED_CDS"/>
    <property type="molecule type" value="Genomic_DNA"/>
</dbReference>